<dbReference type="AlphaFoldDB" id="A0A9I9EET4"/>
<proteinExistence type="predicted"/>
<organism evidence="2">
    <name type="scientific">Cucumis melo</name>
    <name type="common">Muskmelon</name>
    <dbReference type="NCBI Taxonomy" id="3656"/>
    <lineage>
        <taxon>Eukaryota</taxon>
        <taxon>Viridiplantae</taxon>
        <taxon>Streptophyta</taxon>
        <taxon>Embryophyta</taxon>
        <taxon>Tracheophyta</taxon>
        <taxon>Spermatophyta</taxon>
        <taxon>Magnoliopsida</taxon>
        <taxon>eudicotyledons</taxon>
        <taxon>Gunneridae</taxon>
        <taxon>Pentapetalae</taxon>
        <taxon>rosids</taxon>
        <taxon>fabids</taxon>
        <taxon>Cucurbitales</taxon>
        <taxon>Cucurbitaceae</taxon>
        <taxon>Benincaseae</taxon>
        <taxon>Cucumis</taxon>
    </lineage>
</organism>
<sequence length="66" mass="7375">MKKEENFLLGSVSIVSHMCSFVLTIYNCTMATSPKDCPPTLLRIFRGQSFVNNNILSLDIVIVINP</sequence>
<dbReference type="EnsemblPlants" id="MELO3C032764.2.1">
    <property type="protein sequence ID" value="MELO3C032764.2.1"/>
    <property type="gene ID" value="MELO3C032764.2"/>
</dbReference>
<keyword evidence="1" id="KW-1133">Transmembrane helix</keyword>
<keyword evidence="1" id="KW-0812">Transmembrane</keyword>
<feature type="transmembrane region" description="Helical" evidence="1">
    <location>
        <begin position="7"/>
        <end position="26"/>
    </location>
</feature>
<reference evidence="2" key="1">
    <citation type="submission" date="2023-03" db="UniProtKB">
        <authorList>
            <consortium name="EnsemblPlants"/>
        </authorList>
    </citation>
    <scope>IDENTIFICATION</scope>
</reference>
<accession>A0A9I9EET4</accession>
<evidence type="ECO:0000256" key="1">
    <source>
        <dbReference type="SAM" id="Phobius"/>
    </source>
</evidence>
<name>A0A9I9EET4_CUCME</name>
<dbReference type="Gramene" id="MELO3C032764.2.1">
    <property type="protein sequence ID" value="MELO3C032764.2.1"/>
    <property type="gene ID" value="MELO3C032764.2"/>
</dbReference>
<protein>
    <submittedName>
        <fullName evidence="2">Uncharacterized protein</fullName>
    </submittedName>
</protein>
<evidence type="ECO:0000313" key="2">
    <source>
        <dbReference type="EnsemblPlants" id="MELO3C032764.2.1"/>
    </source>
</evidence>
<keyword evidence="1" id="KW-0472">Membrane</keyword>